<dbReference type="InterPro" id="IPR029068">
    <property type="entry name" value="Glyas_Bleomycin-R_OHBP_Dase"/>
</dbReference>
<evidence type="ECO:0000259" key="1">
    <source>
        <dbReference type="Pfam" id="PF06983"/>
    </source>
</evidence>
<sequence>MPDMTTCLWFDSEAEEAARLYTSIFPGSEIVRVDRFVAGPRVGEVLTVSFTLDGRPFLALNGGPQRGFTEAVSIQVHTEDQAETDRYWDALVADGGEESMCGWLKDRFGFSWQVLPRRMEELLSSSEPGVAQRATEAMMRMRRIDVAAMERAAVG</sequence>
<evidence type="ECO:0000313" key="2">
    <source>
        <dbReference type="EMBL" id="SDE10146.1"/>
    </source>
</evidence>
<name>A0A1G7A8E0_9ACTN</name>
<keyword evidence="2" id="KW-0489">Methyltransferase</keyword>
<dbReference type="InterPro" id="IPR028973">
    <property type="entry name" value="PhnB-like"/>
</dbReference>
<keyword evidence="3" id="KW-1185">Reference proteome</keyword>
<dbReference type="Pfam" id="PF06983">
    <property type="entry name" value="3-dmu-9_3-mt"/>
    <property type="match status" value="1"/>
</dbReference>
<dbReference type="GO" id="GO:0008168">
    <property type="term" value="F:methyltransferase activity"/>
    <property type="evidence" value="ECO:0007669"/>
    <property type="project" value="UniProtKB-KW"/>
</dbReference>
<dbReference type="SUPFAM" id="SSF54593">
    <property type="entry name" value="Glyoxalase/Bleomycin resistance protein/Dihydroxybiphenyl dioxygenase"/>
    <property type="match status" value="1"/>
</dbReference>
<dbReference type="CDD" id="cd06588">
    <property type="entry name" value="PhnB_like"/>
    <property type="match status" value="1"/>
</dbReference>
<dbReference type="Gene3D" id="3.10.180.10">
    <property type="entry name" value="2,3-Dihydroxybiphenyl 1,2-Dioxygenase, domain 1"/>
    <property type="match status" value="1"/>
</dbReference>
<dbReference type="GO" id="GO:0032259">
    <property type="term" value="P:methylation"/>
    <property type="evidence" value="ECO:0007669"/>
    <property type="project" value="UniProtKB-KW"/>
</dbReference>
<evidence type="ECO:0000313" key="3">
    <source>
        <dbReference type="Proteomes" id="UP000198546"/>
    </source>
</evidence>
<dbReference type="PANTHER" id="PTHR33990:SF2">
    <property type="entry name" value="PHNB-LIKE DOMAIN-CONTAINING PROTEIN"/>
    <property type="match status" value="1"/>
</dbReference>
<dbReference type="OrthoDB" id="9806473at2"/>
<dbReference type="PANTHER" id="PTHR33990">
    <property type="entry name" value="PROTEIN YJDN-RELATED"/>
    <property type="match status" value="1"/>
</dbReference>
<reference evidence="2 3" key="1">
    <citation type="submission" date="2016-10" db="EMBL/GenBank/DDBJ databases">
        <authorList>
            <person name="de Groot N.N."/>
        </authorList>
    </citation>
    <scope>NUCLEOTIDE SEQUENCE [LARGE SCALE GENOMIC DNA]</scope>
    <source>
        <strain evidence="2 3">MON 2.2</strain>
    </source>
</reference>
<dbReference type="STRING" id="675864.SAMN04489747_2515"/>
<dbReference type="InterPro" id="IPR009725">
    <property type="entry name" value="3_dmu_93_MTrfase"/>
</dbReference>
<dbReference type="PIRSF" id="PIRSF021700">
    <property type="entry name" value="3_dmu_93_MTrfase"/>
    <property type="match status" value="1"/>
</dbReference>
<gene>
    <name evidence="2" type="ORF">SAMN04489747_2515</name>
</gene>
<organism evidence="2 3">
    <name type="scientific">Auraticoccus monumenti</name>
    <dbReference type="NCBI Taxonomy" id="675864"/>
    <lineage>
        <taxon>Bacteria</taxon>
        <taxon>Bacillati</taxon>
        <taxon>Actinomycetota</taxon>
        <taxon>Actinomycetes</taxon>
        <taxon>Propionibacteriales</taxon>
        <taxon>Propionibacteriaceae</taxon>
        <taxon>Auraticoccus</taxon>
    </lineage>
</organism>
<keyword evidence="2" id="KW-0808">Transferase</keyword>
<dbReference type="Proteomes" id="UP000198546">
    <property type="component" value="Chromosome i"/>
</dbReference>
<protein>
    <submittedName>
        <fullName evidence="2">Glyoxalase superfamily enzyme, possibly 3-demethylubiquinone-9 3-methyltransferase</fullName>
    </submittedName>
</protein>
<accession>A0A1G7A8E0</accession>
<feature type="domain" description="PhnB-like" evidence="1">
    <location>
        <begin position="3"/>
        <end position="114"/>
    </location>
</feature>
<proteinExistence type="predicted"/>
<dbReference type="EMBL" id="LT629688">
    <property type="protein sequence ID" value="SDE10146.1"/>
    <property type="molecule type" value="Genomic_DNA"/>
</dbReference>
<dbReference type="AlphaFoldDB" id="A0A1G7A8E0"/>
<keyword evidence="2" id="KW-0830">Ubiquinone</keyword>